<evidence type="ECO:0000313" key="1">
    <source>
        <dbReference type="EMBL" id="KIL14000.1"/>
    </source>
</evidence>
<sequence>MPWPWVIFSFCNVTRVINLRNALFWVFLFNKWTVSFLRTVMT</sequence>
<gene>
    <name evidence="1" type="ORF">B4127_1959</name>
</gene>
<proteinExistence type="predicted"/>
<organism evidence="1 2">
    <name type="scientific">Bacillus pumilus</name>
    <name type="common">Bacillus mesentericus</name>
    <dbReference type="NCBI Taxonomy" id="1408"/>
    <lineage>
        <taxon>Bacteria</taxon>
        <taxon>Bacillati</taxon>
        <taxon>Bacillota</taxon>
        <taxon>Bacilli</taxon>
        <taxon>Bacillales</taxon>
        <taxon>Bacillaceae</taxon>
        <taxon>Bacillus</taxon>
    </lineage>
</organism>
<evidence type="ECO:0000313" key="2">
    <source>
        <dbReference type="Proteomes" id="UP000031978"/>
    </source>
</evidence>
<dbReference type="AlphaFoldDB" id="A0AB34QS62"/>
<dbReference type="Proteomes" id="UP000031978">
    <property type="component" value="Unassembled WGS sequence"/>
</dbReference>
<protein>
    <submittedName>
        <fullName evidence="1">Uncharacterized protein</fullName>
    </submittedName>
</protein>
<accession>A0AB34QS62</accession>
<reference evidence="1 2" key="1">
    <citation type="submission" date="2014-12" db="EMBL/GenBank/DDBJ databases">
        <title>Draft Genome Sequences of Five Spore-Forming Food Isolates of Bacillus pumilus.</title>
        <authorList>
            <person name="de Jong A."/>
            <person name="van Heel A.J."/>
            <person name="Montalban-Lopez M."/>
            <person name="Krawczyk A.O."/>
            <person name="Berendsen E.M."/>
            <person name="Wells-Bennik M."/>
            <person name="Kuipers O.P."/>
        </authorList>
    </citation>
    <scope>NUCLEOTIDE SEQUENCE [LARGE SCALE GENOMIC DNA]</scope>
    <source>
        <strain evidence="1 2">B4127</strain>
    </source>
</reference>
<dbReference type="EMBL" id="JXCL01000037">
    <property type="protein sequence ID" value="KIL14000.1"/>
    <property type="molecule type" value="Genomic_DNA"/>
</dbReference>
<name>A0AB34QS62_BACPU</name>
<comment type="caution">
    <text evidence="1">The sequence shown here is derived from an EMBL/GenBank/DDBJ whole genome shotgun (WGS) entry which is preliminary data.</text>
</comment>